<dbReference type="GO" id="GO:0042393">
    <property type="term" value="F:histone binding"/>
    <property type="evidence" value="ECO:0007669"/>
    <property type="project" value="TreeGrafter"/>
</dbReference>
<feature type="region of interest" description="Disordered" evidence="5">
    <location>
        <begin position="1"/>
        <end position="58"/>
    </location>
</feature>
<dbReference type="SUPFAM" id="SSF109715">
    <property type="entry name" value="DEK C-terminal domain"/>
    <property type="match status" value="1"/>
</dbReference>
<feature type="compositionally biased region" description="Acidic residues" evidence="5">
    <location>
        <begin position="24"/>
        <end position="37"/>
    </location>
</feature>
<dbReference type="GeneTree" id="ENSGT00390000017282"/>
<evidence type="ECO:0000256" key="3">
    <source>
        <dbReference type="ARBA" id="ARBA00023125"/>
    </source>
</evidence>
<keyword evidence="2" id="KW-0156">Chromatin regulator</keyword>
<comment type="subcellular location">
    <subcellularLocation>
        <location evidence="1">Nucleus</location>
    </subcellularLocation>
</comment>
<dbReference type="AlphaFoldDB" id="A0A8C4Z5R2"/>
<dbReference type="GO" id="GO:2000779">
    <property type="term" value="P:regulation of double-strand break repair"/>
    <property type="evidence" value="ECO:0007669"/>
    <property type="project" value="TreeGrafter"/>
</dbReference>
<name>A0A8C4Z5R2_GADMO</name>
<dbReference type="OMA" id="MIKKAPT"/>
<feature type="compositionally biased region" description="Low complexity" evidence="5">
    <location>
        <begin position="1"/>
        <end position="11"/>
    </location>
</feature>
<dbReference type="Ensembl" id="ENSGMOT00000007051.2">
    <property type="protein sequence ID" value="ENSGMOP00000006853.2"/>
    <property type="gene ID" value="ENSGMOG00000006443.2"/>
</dbReference>
<reference evidence="7" key="2">
    <citation type="submission" date="2025-09" db="UniProtKB">
        <authorList>
            <consortium name="Ensembl"/>
        </authorList>
    </citation>
    <scope>IDENTIFICATION</scope>
</reference>
<evidence type="ECO:0000313" key="7">
    <source>
        <dbReference type="Ensembl" id="ENSGMOP00000006853.2"/>
    </source>
</evidence>
<dbReference type="GO" id="GO:0003677">
    <property type="term" value="F:DNA binding"/>
    <property type="evidence" value="ECO:0007669"/>
    <property type="project" value="UniProtKB-KW"/>
</dbReference>
<organism evidence="7 8">
    <name type="scientific">Gadus morhua</name>
    <name type="common">Atlantic cod</name>
    <dbReference type="NCBI Taxonomy" id="8049"/>
    <lineage>
        <taxon>Eukaryota</taxon>
        <taxon>Metazoa</taxon>
        <taxon>Chordata</taxon>
        <taxon>Craniata</taxon>
        <taxon>Vertebrata</taxon>
        <taxon>Euteleostomi</taxon>
        <taxon>Actinopterygii</taxon>
        <taxon>Neopterygii</taxon>
        <taxon>Teleostei</taxon>
        <taxon>Neoteleostei</taxon>
        <taxon>Acanthomorphata</taxon>
        <taxon>Zeiogadaria</taxon>
        <taxon>Gadariae</taxon>
        <taxon>Gadiformes</taxon>
        <taxon>Gadoidei</taxon>
        <taxon>Gadidae</taxon>
        <taxon>Gadus</taxon>
    </lineage>
</organism>
<dbReference type="InterPro" id="IPR044198">
    <property type="entry name" value="DEK"/>
</dbReference>
<evidence type="ECO:0000256" key="5">
    <source>
        <dbReference type="SAM" id="MobiDB-lite"/>
    </source>
</evidence>
<feature type="compositionally biased region" description="Basic residues" evidence="5">
    <location>
        <begin position="192"/>
        <end position="203"/>
    </location>
</feature>
<dbReference type="Gene3D" id="1.10.10.60">
    <property type="entry name" value="Homeodomain-like"/>
    <property type="match status" value="1"/>
</dbReference>
<feature type="compositionally biased region" description="Acidic residues" evidence="5">
    <location>
        <begin position="253"/>
        <end position="273"/>
    </location>
</feature>
<feature type="compositionally biased region" description="Acidic residues" evidence="5">
    <location>
        <begin position="236"/>
        <end position="246"/>
    </location>
</feature>
<feature type="region of interest" description="Disordered" evidence="5">
    <location>
        <begin position="189"/>
        <end position="296"/>
    </location>
</feature>
<keyword evidence="4" id="KW-0539">Nucleus</keyword>
<dbReference type="InterPro" id="IPR014876">
    <property type="entry name" value="DEK_C"/>
</dbReference>
<dbReference type="Pfam" id="PF08766">
    <property type="entry name" value="DEK_C"/>
    <property type="match status" value="1"/>
</dbReference>
<evidence type="ECO:0000256" key="1">
    <source>
        <dbReference type="ARBA" id="ARBA00004123"/>
    </source>
</evidence>
<evidence type="ECO:0000259" key="6">
    <source>
        <dbReference type="PROSITE" id="PS51998"/>
    </source>
</evidence>
<evidence type="ECO:0000256" key="2">
    <source>
        <dbReference type="ARBA" id="ARBA00022853"/>
    </source>
</evidence>
<protein>
    <submittedName>
        <fullName evidence="7">DEK proto-oncogene</fullName>
    </submittedName>
</protein>
<sequence length="388" mass="43346">MEEVGVEVAPLSEEEVAVEVAPLSEEEAEETREDEPAETPTPGKSRIGIPEVTGKRTKKTVARLEIQMAMPKEKLKVEDGGGDKLGDIPRTNHMIGKLKPGDLKPLHSIMFDRPGKVRGQRKNMRQFNGFPFEVNSKQFTKKRDKLWASLTNLKLRAICKVLDLEQKGSQVDLINRILIFLSAPKNSGKPLLSKKKKKSKKRLSAGESKPRPKSTSASPKKTKSGSKSKAIVMESSSDEDEEDEDDKAGARAEEEDDDEEEEEEEAEEEEEEAKESGIEKSDESEDDGDEEDLEDEEEVIHVGWLFFLVTAAQMSEGSSGDDRPLIKMMRVAPSDGQLEETVRGLLKDADLEEVTMKQICQKVYDAYPDHDLASRKDFIKQTIKSVSV</sequence>
<keyword evidence="8" id="KW-1185">Reference proteome</keyword>
<dbReference type="PROSITE" id="PS51998">
    <property type="entry name" value="DEK_C"/>
    <property type="match status" value="1"/>
</dbReference>
<evidence type="ECO:0000313" key="8">
    <source>
        <dbReference type="Proteomes" id="UP000694546"/>
    </source>
</evidence>
<dbReference type="GO" id="GO:0006325">
    <property type="term" value="P:chromatin organization"/>
    <property type="evidence" value="ECO:0007669"/>
    <property type="project" value="UniProtKB-KW"/>
</dbReference>
<keyword evidence="3" id="KW-0238">DNA-binding</keyword>
<dbReference type="GO" id="GO:0005634">
    <property type="term" value="C:nucleus"/>
    <property type="evidence" value="ECO:0007669"/>
    <property type="project" value="UniProtKB-SubCell"/>
</dbReference>
<reference evidence="7" key="1">
    <citation type="submission" date="2025-08" db="UniProtKB">
        <authorList>
            <consortium name="Ensembl"/>
        </authorList>
    </citation>
    <scope>IDENTIFICATION</scope>
</reference>
<dbReference type="PANTHER" id="PTHR13468:SF1">
    <property type="entry name" value="PROTEIN DEK"/>
    <property type="match status" value="1"/>
</dbReference>
<dbReference type="PANTHER" id="PTHR13468">
    <property type="entry name" value="DEK PROTEIN"/>
    <property type="match status" value="1"/>
</dbReference>
<feature type="compositionally biased region" description="Acidic residues" evidence="5">
    <location>
        <begin position="282"/>
        <end position="296"/>
    </location>
</feature>
<proteinExistence type="predicted"/>
<accession>A0A8C4Z5R2</accession>
<feature type="domain" description="DEK-C" evidence="6">
    <location>
        <begin position="332"/>
        <end position="388"/>
    </location>
</feature>
<dbReference type="Proteomes" id="UP000694546">
    <property type="component" value="Chromosome 6"/>
</dbReference>
<evidence type="ECO:0000256" key="4">
    <source>
        <dbReference type="ARBA" id="ARBA00023242"/>
    </source>
</evidence>